<feature type="short sequence motif" description="Histidine triad motif" evidence="1">
    <location>
        <begin position="101"/>
        <end position="105"/>
    </location>
</feature>
<dbReference type="GO" id="GO:0032259">
    <property type="term" value="P:methylation"/>
    <property type="evidence" value="ECO:0007669"/>
    <property type="project" value="UniProtKB-KW"/>
</dbReference>
<dbReference type="EC" id="2.1.1.-" evidence="3"/>
<dbReference type="PANTHER" id="PTHR42997:SF1">
    <property type="entry name" value="AP-4-A PHOSPHORYLASE"/>
    <property type="match status" value="1"/>
</dbReference>
<keyword evidence="3" id="KW-0489">Methyltransferase</keyword>
<feature type="domain" description="HIT" evidence="2">
    <location>
        <begin position="41"/>
        <end position="116"/>
    </location>
</feature>
<evidence type="ECO:0000259" key="2">
    <source>
        <dbReference type="PROSITE" id="PS51084"/>
    </source>
</evidence>
<comment type="caution">
    <text evidence="3">The sequence shown here is derived from an EMBL/GenBank/DDBJ whole genome shotgun (WGS) entry which is preliminary data.</text>
</comment>
<organism evidence="3 4">
    <name type="scientific">Corticicoccus populi</name>
    <dbReference type="NCBI Taxonomy" id="1812821"/>
    <lineage>
        <taxon>Bacteria</taxon>
        <taxon>Bacillati</taxon>
        <taxon>Bacillota</taxon>
        <taxon>Bacilli</taxon>
        <taxon>Bacillales</taxon>
        <taxon>Staphylococcaceae</taxon>
        <taxon>Corticicoccus</taxon>
    </lineage>
</organism>
<dbReference type="EMBL" id="JBHUOQ010000004">
    <property type="protein sequence ID" value="MFD2830987.1"/>
    <property type="molecule type" value="Genomic_DNA"/>
</dbReference>
<dbReference type="SUPFAM" id="SSF54197">
    <property type="entry name" value="HIT-like"/>
    <property type="match status" value="1"/>
</dbReference>
<keyword evidence="3" id="KW-0808">Transferase</keyword>
<protein>
    <submittedName>
        <fullName evidence="3">HIT family protein</fullName>
        <ecNumber evidence="3">2.1.1.-</ecNumber>
    </submittedName>
</protein>
<dbReference type="GO" id="GO:0008168">
    <property type="term" value="F:methyltransferase activity"/>
    <property type="evidence" value="ECO:0007669"/>
    <property type="project" value="UniProtKB-KW"/>
</dbReference>
<dbReference type="PANTHER" id="PTHR42997">
    <property type="entry name" value="HIT FAMILY HYDROLASE"/>
    <property type="match status" value="1"/>
</dbReference>
<name>A0ABW5WY94_9STAP</name>
<reference evidence="4" key="1">
    <citation type="journal article" date="2019" name="Int. J. Syst. Evol. Microbiol.">
        <title>The Global Catalogue of Microorganisms (GCM) 10K type strain sequencing project: providing services to taxonomists for standard genome sequencing and annotation.</title>
        <authorList>
            <consortium name="The Broad Institute Genomics Platform"/>
            <consortium name="The Broad Institute Genome Sequencing Center for Infectious Disease"/>
            <person name="Wu L."/>
            <person name="Ma J."/>
        </authorList>
    </citation>
    <scope>NUCLEOTIDE SEQUENCE [LARGE SCALE GENOMIC DNA]</scope>
    <source>
        <strain evidence="4">KCTC 33575</strain>
    </source>
</reference>
<evidence type="ECO:0000313" key="4">
    <source>
        <dbReference type="Proteomes" id="UP001597519"/>
    </source>
</evidence>
<dbReference type="InterPro" id="IPR052908">
    <property type="entry name" value="AP-4-A_phosphorylase"/>
</dbReference>
<dbReference type="InterPro" id="IPR036265">
    <property type="entry name" value="HIT-like_sf"/>
</dbReference>
<keyword evidence="4" id="KW-1185">Reference proteome</keyword>
<dbReference type="InterPro" id="IPR011146">
    <property type="entry name" value="HIT-like"/>
</dbReference>
<sequence length="131" mass="14989">MELCEFCYPELNDNQIIILENDVCRFMCLKDNAGSGRPLEGSGVIVTKAHRLSPFELTDGEWMGIKRLFEKVKEYIDEMYQPDGFNIGWNVGETGGQHIPHCHLHIIPRYSDESLAGQGIRSYLKSDKNIR</sequence>
<dbReference type="PROSITE" id="PS51084">
    <property type="entry name" value="HIT_2"/>
    <property type="match status" value="1"/>
</dbReference>
<dbReference type="Pfam" id="PF01230">
    <property type="entry name" value="HIT"/>
    <property type="match status" value="1"/>
</dbReference>
<gene>
    <name evidence="3" type="ORF">ACFSX4_10980</name>
</gene>
<dbReference type="Gene3D" id="3.30.428.10">
    <property type="entry name" value="HIT-like"/>
    <property type="match status" value="1"/>
</dbReference>
<accession>A0ABW5WY94</accession>
<dbReference type="RefSeq" id="WP_377774540.1">
    <property type="nucleotide sequence ID" value="NZ_JBHUOQ010000004.1"/>
</dbReference>
<dbReference type="Proteomes" id="UP001597519">
    <property type="component" value="Unassembled WGS sequence"/>
</dbReference>
<evidence type="ECO:0000256" key="1">
    <source>
        <dbReference type="PROSITE-ProRule" id="PRU00464"/>
    </source>
</evidence>
<evidence type="ECO:0000313" key="3">
    <source>
        <dbReference type="EMBL" id="MFD2830987.1"/>
    </source>
</evidence>
<proteinExistence type="predicted"/>